<gene>
    <name evidence="2" type="ORF">PCANC_10433</name>
</gene>
<comment type="caution">
    <text evidence="2">The sequence shown here is derived from an EMBL/GenBank/DDBJ whole genome shotgun (WGS) entry which is preliminary data.</text>
</comment>
<feature type="region of interest" description="Disordered" evidence="1">
    <location>
        <begin position="43"/>
        <end position="84"/>
    </location>
</feature>
<sequence length="267" mass="28790">MELSEVPSNEYQRVLLSQLCYLASDWAIRGALRETVRSESAGHASGYAVEPRVTTAPRRRGGVTGDNGTAARRFCRRGPNTAPGAQFGRRARPAVYIILHKMLTLAVFLGAALTFSTCTLAAPTGYNYGVYNSNQVYSNSNLNTPTLSSSSAYNANNVYDANNRYDPVAGVNTNNVYSAHDLVNANNLQTSSGISSNNLYKANGVYNSNSIYSPYTGASSQNVQASNQLYNANNYNNARAGISSNNVYGANNGYGYQSGSTGWRLYK</sequence>
<reference evidence="2 3" key="1">
    <citation type="submission" date="2017-11" db="EMBL/GenBank/DDBJ databases">
        <title>De novo assembly and phasing of dikaryotic genomes from two isolates of Puccinia coronata f. sp. avenae, the causal agent of oat crown rust.</title>
        <authorList>
            <person name="Miller M.E."/>
            <person name="Zhang Y."/>
            <person name="Omidvar V."/>
            <person name="Sperschneider J."/>
            <person name="Schwessinger B."/>
            <person name="Raley C."/>
            <person name="Palmer J.M."/>
            <person name="Garnica D."/>
            <person name="Upadhyaya N."/>
            <person name="Rathjen J."/>
            <person name="Taylor J.M."/>
            <person name="Park R.F."/>
            <person name="Dodds P.N."/>
            <person name="Hirsch C.D."/>
            <person name="Kianian S.F."/>
            <person name="Figueroa M."/>
        </authorList>
    </citation>
    <scope>NUCLEOTIDE SEQUENCE [LARGE SCALE GENOMIC DNA]</scope>
    <source>
        <strain evidence="2">12NC29</strain>
    </source>
</reference>
<proteinExistence type="predicted"/>
<dbReference type="AlphaFoldDB" id="A0A2N5VI95"/>
<evidence type="ECO:0000313" key="2">
    <source>
        <dbReference type="EMBL" id="PLW49711.1"/>
    </source>
</evidence>
<evidence type="ECO:0000256" key="1">
    <source>
        <dbReference type="SAM" id="MobiDB-lite"/>
    </source>
</evidence>
<accession>A0A2N5VI95</accession>
<organism evidence="2 3">
    <name type="scientific">Puccinia coronata f. sp. avenae</name>
    <dbReference type="NCBI Taxonomy" id="200324"/>
    <lineage>
        <taxon>Eukaryota</taxon>
        <taxon>Fungi</taxon>
        <taxon>Dikarya</taxon>
        <taxon>Basidiomycota</taxon>
        <taxon>Pucciniomycotina</taxon>
        <taxon>Pucciniomycetes</taxon>
        <taxon>Pucciniales</taxon>
        <taxon>Pucciniaceae</taxon>
        <taxon>Puccinia</taxon>
    </lineage>
</organism>
<protein>
    <submittedName>
        <fullName evidence="2">Uncharacterized protein</fullName>
    </submittedName>
</protein>
<dbReference type="EMBL" id="PGCJ01000094">
    <property type="protein sequence ID" value="PLW49711.1"/>
    <property type="molecule type" value="Genomic_DNA"/>
</dbReference>
<evidence type="ECO:0000313" key="3">
    <source>
        <dbReference type="Proteomes" id="UP000235388"/>
    </source>
</evidence>
<dbReference type="Proteomes" id="UP000235388">
    <property type="component" value="Unassembled WGS sequence"/>
</dbReference>
<name>A0A2N5VI95_9BASI</name>
<keyword evidence="3" id="KW-1185">Reference proteome</keyword>